<evidence type="ECO:0000256" key="3">
    <source>
        <dbReference type="ARBA" id="ARBA00024042"/>
    </source>
</evidence>
<feature type="binding site" evidence="5">
    <location>
        <position position="281"/>
    </location>
    <ligand>
        <name>glyoxylate</name>
        <dbReference type="ChEBI" id="CHEBI:36655"/>
    </ligand>
</feature>
<dbReference type="SUPFAM" id="SSF51395">
    <property type="entry name" value="FMN-linked oxidoreductases"/>
    <property type="match status" value="1"/>
</dbReference>
<dbReference type="Pfam" id="PF01070">
    <property type="entry name" value="FMN_dh"/>
    <property type="match status" value="1"/>
</dbReference>
<dbReference type="Proteomes" id="UP000093592">
    <property type="component" value="Unassembled WGS sequence"/>
</dbReference>
<dbReference type="RefSeq" id="WP_065015816.1">
    <property type="nucleotide sequence ID" value="NZ_LZKJ01000166.1"/>
</dbReference>
<gene>
    <name evidence="7" type="ORF">A5707_06330</name>
</gene>
<dbReference type="InterPro" id="IPR000262">
    <property type="entry name" value="FMN-dep_DH"/>
</dbReference>
<keyword evidence="2" id="KW-0560">Oxidoreductase</keyword>
<accession>A0A1A2YW55</accession>
<dbReference type="PROSITE" id="PS51349">
    <property type="entry name" value="FMN_HYDROXY_ACID_DH_2"/>
    <property type="match status" value="1"/>
</dbReference>
<evidence type="ECO:0000256" key="1">
    <source>
        <dbReference type="ARBA" id="ARBA00001917"/>
    </source>
</evidence>
<dbReference type="InterPro" id="IPR012133">
    <property type="entry name" value="Alpha-hydoxy_acid_DH_FMN"/>
</dbReference>
<feature type="active site" description="Proton acceptor" evidence="4">
    <location>
        <position position="281"/>
    </location>
</feature>
<feature type="binding site" evidence="5">
    <location>
        <position position="284"/>
    </location>
    <ligand>
        <name>glyoxylate</name>
        <dbReference type="ChEBI" id="CHEBI:36655"/>
    </ligand>
</feature>
<dbReference type="Gene3D" id="3.20.20.70">
    <property type="entry name" value="Aldolase class I"/>
    <property type="match status" value="1"/>
</dbReference>
<comment type="similarity">
    <text evidence="3">Belongs to the FMN-dependent alpha-hydroxy acid dehydrogenase family.</text>
</comment>
<evidence type="ECO:0000313" key="7">
    <source>
        <dbReference type="EMBL" id="OBI42235.1"/>
    </source>
</evidence>
<evidence type="ECO:0000259" key="6">
    <source>
        <dbReference type="PROSITE" id="PS51349"/>
    </source>
</evidence>
<dbReference type="GO" id="GO:0010181">
    <property type="term" value="F:FMN binding"/>
    <property type="evidence" value="ECO:0007669"/>
    <property type="project" value="InterPro"/>
</dbReference>
<name>A0A1A2YW55_9MYCO</name>
<dbReference type="PROSITE" id="PS00557">
    <property type="entry name" value="FMN_HYDROXY_ACID_DH_1"/>
    <property type="match status" value="1"/>
</dbReference>
<dbReference type="InterPro" id="IPR008259">
    <property type="entry name" value="FMN_hydac_DH_AS"/>
</dbReference>
<comment type="cofactor">
    <cofactor evidence="1">
        <name>FMN</name>
        <dbReference type="ChEBI" id="CHEBI:58210"/>
    </cofactor>
</comment>
<evidence type="ECO:0000256" key="5">
    <source>
        <dbReference type="PIRSR" id="PIRSR000138-2"/>
    </source>
</evidence>
<feature type="domain" description="FMN hydroxy acid dehydrogenase" evidence="6">
    <location>
        <begin position="18"/>
        <end position="384"/>
    </location>
</feature>
<sequence>MAFARYQNEIYTQGQKGENPSLPITFADLEANASAALPQSVWGYVVGGAGDEHTQRANCQAFERWGLMPRMLVAPTERDLAVEVFGVKFPAPAFMAPIGVIGVCAQDGHGDLACARAAARTGIPFMAGTLSADPMEDVAAAMGDTAGFFQLYTPPDREMAASLVHRAEAAGYKGIVVTLDTWVTGWRPRDLSAGNYPQVPSRCLANYTSDPVFLDSLKPGEDPTEAAVEKLPIFGGPFRWEDLDWLRSETKLPVIPKGICHPDDARRAKDAGVDGIYCSNHGGRQANSGVPALDCLPGVLEAVDGLPVLFDSGVRSGPDIIKALAMGAAAVGIGRPYAYGLALGGDDGIVHVLRSLLAEADLLMAVDGYPSRKDLTPEALRQVG</sequence>
<feature type="binding site" evidence="5">
    <location>
        <position position="152"/>
    </location>
    <ligand>
        <name>glyoxylate</name>
        <dbReference type="ChEBI" id="CHEBI:36655"/>
    </ligand>
</feature>
<evidence type="ECO:0000256" key="4">
    <source>
        <dbReference type="PIRSR" id="PIRSR000138-1"/>
    </source>
</evidence>
<feature type="binding site" evidence="5">
    <location>
        <position position="44"/>
    </location>
    <ligand>
        <name>glyoxylate</name>
        <dbReference type="ChEBI" id="CHEBI:36655"/>
    </ligand>
</feature>
<keyword evidence="7" id="KW-0503">Monooxygenase</keyword>
<dbReference type="InterPro" id="IPR013785">
    <property type="entry name" value="Aldolase_TIM"/>
</dbReference>
<dbReference type="OrthoDB" id="9770452at2"/>
<feature type="binding site" evidence="5">
    <location>
        <position position="279"/>
    </location>
    <ligand>
        <name>FMN</name>
        <dbReference type="ChEBI" id="CHEBI:58210"/>
    </ligand>
</feature>
<evidence type="ECO:0000256" key="2">
    <source>
        <dbReference type="ARBA" id="ARBA00023002"/>
    </source>
</evidence>
<keyword evidence="5" id="KW-0285">Flavoprotein</keyword>
<feature type="binding site" evidence="5">
    <location>
        <position position="178"/>
    </location>
    <ligand>
        <name>FMN</name>
        <dbReference type="ChEBI" id="CHEBI:58210"/>
    </ligand>
</feature>
<protein>
    <submittedName>
        <fullName evidence="7">Lactate 2-monooxygenase</fullName>
    </submittedName>
</protein>
<feature type="binding site" evidence="5">
    <location>
        <position position="257"/>
    </location>
    <ligand>
        <name>FMN</name>
        <dbReference type="ChEBI" id="CHEBI:58210"/>
    </ligand>
</feature>
<feature type="binding site" evidence="5">
    <location>
        <position position="150"/>
    </location>
    <ligand>
        <name>FMN</name>
        <dbReference type="ChEBI" id="CHEBI:58210"/>
    </ligand>
</feature>
<dbReference type="PANTHER" id="PTHR10578">
    <property type="entry name" value="S -2-HYDROXY-ACID OXIDASE-RELATED"/>
    <property type="match status" value="1"/>
</dbReference>
<feature type="binding site" evidence="5">
    <location>
        <begin position="97"/>
        <end position="99"/>
    </location>
    <ligand>
        <name>FMN</name>
        <dbReference type="ChEBI" id="CHEBI:58210"/>
    </ligand>
</feature>
<feature type="binding site" evidence="5">
    <location>
        <position position="187"/>
    </location>
    <ligand>
        <name>glyoxylate</name>
        <dbReference type="ChEBI" id="CHEBI:36655"/>
    </ligand>
</feature>
<dbReference type="PIRSF" id="PIRSF000138">
    <property type="entry name" value="Al-hdrx_acd_dh"/>
    <property type="match status" value="1"/>
</dbReference>
<comment type="caution">
    <text evidence="7">The sequence shown here is derived from an EMBL/GenBank/DDBJ whole genome shotgun (WGS) entry which is preliminary data.</text>
</comment>
<keyword evidence="5" id="KW-0288">FMN</keyword>
<evidence type="ECO:0000313" key="8">
    <source>
        <dbReference type="Proteomes" id="UP000093592"/>
    </source>
</evidence>
<dbReference type="GO" id="GO:0004497">
    <property type="term" value="F:monooxygenase activity"/>
    <property type="evidence" value="ECO:0007669"/>
    <property type="project" value="UniProtKB-KW"/>
</dbReference>
<reference evidence="8" key="1">
    <citation type="submission" date="2016-06" db="EMBL/GenBank/DDBJ databases">
        <authorList>
            <person name="Sutton G."/>
            <person name="Brinkac L."/>
            <person name="Sanka R."/>
            <person name="Adams M."/>
            <person name="Lau E."/>
            <person name="Sam S."/>
            <person name="Sreng N."/>
            <person name="Him V."/>
            <person name="Kerleguer A."/>
            <person name="Cheng S."/>
        </authorList>
    </citation>
    <scope>NUCLEOTIDE SEQUENCE [LARGE SCALE GENOMIC DNA]</scope>
    <source>
        <strain evidence="8">E861</strain>
    </source>
</reference>
<organism evidence="7 8">
    <name type="scientific">Mycobacterium kyorinense</name>
    <dbReference type="NCBI Taxonomy" id="487514"/>
    <lineage>
        <taxon>Bacteria</taxon>
        <taxon>Bacillati</taxon>
        <taxon>Actinomycetota</taxon>
        <taxon>Actinomycetes</taxon>
        <taxon>Mycobacteriales</taxon>
        <taxon>Mycobacteriaceae</taxon>
        <taxon>Mycobacterium</taxon>
    </lineage>
</organism>
<dbReference type="PANTHER" id="PTHR10578:SF143">
    <property type="entry name" value="FMN-DEPENDENT ALPHA-HYDROXY ACID DEHYDROGENASE PB1A11.03"/>
    <property type="match status" value="1"/>
</dbReference>
<feature type="binding site" evidence="5">
    <location>
        <begin position="334"/>
        <end position="335"/>
    </location>
    <ligand>
        <name>FMN</name>
        <dbReference type="ChEBI" id="CHEBI:58210"/>
    </ligand>
</feature>
<feature type="binding site" evidence="5">
    <location>
        <begin position="311"/>
        <end position="315"/>
    </location>
    <ligand>
        <name>FMN</name>
        <dbReference type="ChEBI" id="CHEBI:58210"/>
    </ligand>
</feature>
<proteinExistence type="inferred from homology"/>
<dbReference type="EMBL" id="LZKJ01000166">
    <property type="protein sequence ID" value="OBI42235.1"/>
    <property type="molecule type" value="Genomic_DNA"/>
</dbReference>
<dbReference type="AlphaFoldDB" id="A0A1A2YW55"/>
<dbReference type="InterPro" id="IPR037396">
    <property type="entry name" value="FMN_HAD"/>
</dbReference>